<keyword evidence="3" id="KW-0349">Heme</keyword>
<evidence type="ECO:0000256" key="2">
    <source>
        <dbReference type="ARBA" id="ARBA00022485"/>
    </source>
</evidence>
<comment type="caution">
    <text evidence="9">The sequence shown here is derived from an EMBL/GenBank/DDBJ whole genome shotgun (WGS) entry which is preliminary data.</text>
</comment>
<dbReference type="GO" id="GO:0020037">
    <property type="term" value="F:heme binding"/>
    <property type="evidence" value="ECO:0007669"/>
    <property type="project" value="InterPro"/>
</dbReference>
<dbReference type="InterPro" id="IPR045169">
    <property type="entry name" value="NO2/SO3_Rdtase_4Fe4S_prot"/>
</dbReference>
<dbReference type="Pfam" id="PF01077">
    <property type="entry name" value="NIR_SIR"/>
    <property type="match status" value="1"/>
</dbReference>
<dbReference type="InterPro" id="IPR036136">
    <property type="entry name" value="Nit/Sulf_reduc_fer-like_dom_sf"/>
</dbReference>
<keyword evidence="5" id="KW-0560">Oxidoreductase</keyword>
<dbReference type="PROSITE" id="PS00198">
    <property type="entry name" value="4FE4S_FER_1"/>
    <property type="match status" value="1"/>
</dbReference>
<gene>
    <name evidence="9" type="ORF">ASZ90_014794</name>
</gene>
<dbReference type="GO" id="GO:0016491">
    <property type="term" value="F:oxidoreductase activity"/>
    <property type="evidence" value="ECO:0007669"/>
    <property type="project" value="UniProtKB-KW"/>
</dbReference>
<dbReference type="SUPFAM" id="SSF54862">
    <property type="entry name" value="4Fe-4S ferredoxins"/>
    <property type="match status" value="1"/>
</dbReference>
<reference evidence="9" key="1">
    <citation type="journal article" date="2015" name="Proc. Natl. Acad. Sci. U.S.A.">
        <title>Networks of energetic and metabolic interactions define dynamics in microbial communities.</title>
        <authorList>
            <person name="Embree M."/>
            <person name="Liu J.K."/>
            <person name="Al-Bassam M.M."/>
            <person name="Zengler K."/>
        </authorList>
    </citation>
    <scope>NUCLEOTIDE SEQUENCE</scope>
</reference>
<accession>A0A0W8F426</accession>
<dbReference type="InterPro" id="IPR017900">
    <property type="entry name" value="4Fe4S_Fe_S_CS"/>
</dbReference>
<evidence type="ECO:0000256" key="1">
    <source>
        <dbReference type="ARBA" id="ARBA00010429"/>
    </source>
</evidence>
<evidence type="ECO:0000256" key="7">
    <source>
        <dbReference type="ARBA" id="ARBA00023014"/>
    </source>
</evidence>
<dbReference type="PANTHER" id="PTHR11493">
    <property type="entry name" value="SULFITE REDUCTASE [NADPH] SUBUNIT BETA-RELATED"/>
    <property type="match status" value="1"/>
</dbReference>
<dbReference type="InterPro" id="IPR017896">
    <property type="entry name" value="4Fe4S_Fe-S-bd"/>
</dbReference>
<dbReference type="SUPFAM" id="SSF56014">
    <property type="entry name" value="Nitrite and sulphite reductase 4Fe-4S domain-like"/>
    <property type="match status" value="1"/>
</dbReference>
<dbReference type="GO" id="GO:0046872">
    <property type="term" value="F:metal ion binding"/>
    <property type="evidence" value="ECO:0007669"/>
    <property type="project" value="UniProtKB-KW"/>
</dbReference>
<dbReference type="Pfam" id="PF00037">
    <property type="entry name" value="Fer4"/>
    <property type="match status" value="2"/>
</dbReference>
<dbReference type="GO" id="GO:0051539">
    <property type="term" value="F:4 iron, 4 sulfur cluster binding"/>
    <property type="evidence" value="ECO:0007669"/>
    <property type="project" value="UniProtKB-KW"/>
</dbReference>
<keyword evidence="2" id="KW-0004">4Fe-4S</keyword>
<dbReference type="PRINTS" id="PR00397">
    <property type="entry name" value="SIROHAEM"/>
</dbReference>
<keyword evidence="6" id="KW-0408">Iron</keyword>
<sequence>MIKDIGIHMKGGVITERDTEYCTIRTRIPAGVISCGQLRGIADIAERYGAESVHLTTRQTIEIPHMDPGNLDAIARDLAGNATPVGSERDEIVNVIACPGTERCIFANIDSIALAQAIDARLFGKEMPVKIRISVSACPNACTSPTLNEIGIIGQIRPIRVPGLCTGCGTCVEFCKEDAISIKRGNSVLDHARCVECGTCVRSCPYHLLKSSGEHYLIMVGGRRGRHPKAGRELITVTSPDVVIDVVEKIVTWVYRRAWSGRLLSDQLDELQFGKFRDEIRAFVPEEMVVPENAGGISDGSER</sequence>
<proteinExistence type="inferred from homology"/>
<dbReference type="Gene3D" id="3.30.70.20">
    <property type="match status" value="1"/>
</dbReference>
<dbReference type="Pfam" id="PF03460">
    <property type="entry name" value="NIR_SIR_ferr"/>
    <property type="match status" value="1"/>
</dbReference>
<dbReference type="EMBL" id="LNQE01001550">
    <property type="protein sequence ID" value="KUG15549.1"/>
    <property type="molecule type" value="Genomic_DNA"/>
</dbReference>
<organism evidence="9">
    <name type="scientific">hydrocarbon metagenome</name>
    <dbReference type="NCBI Taxonomy" id="938273"/>
    <lineage>
        <taxon>unclassified sequences</taxon>
        <taxon>metagenomes</taxon>
        <taxon>ecological metagenomes</taxon>
    </lineage>
</organism>
<name>A0A0W8F426_9ZZZZ</name>
<evidence type="ECO:0000256" key="3">
    <source>
        <dbReference type="ARBA" id="ARBA00022617"/>
    </source>
</evidence>
<dbReference type="AlphaFoldDB" id="A0A0W8F426"/>
<feature type="domain" description="4Fe-4S ferredoxin-type" evidence="8">
    <location>
        <begin position="156"/>
        <end position="184"/>
    </location>
</feature>
<dbReference type="Gene3D" id="3.30.413.10">
    <property type="entry name" value="Sulfite Reductase Hemoprotein, domain 1"/>
    <property type="match status" value="1"/>
</dbReference>
<evidence type="ECO:0000313" key="9">
    <source>
        <dbReference type="EMBL" id="KUG15549.1"/>
    </source>
</evidence>
<keyword evidence="4" id="KW-0479">Metal-binding</keyword>
<evidence type="ECO:0000256" key="5">
    <source>
        <dbReference type="ARBA" id="ARBA00023002"/>
    </source>
</evidence>
<dbReference type="InterPro" id="IPR006066">
    <property type="entry name" value="NO2/SO3_Rdtase_FeS/sirohaem_BS"/>
</dbReference>
<dbReference type="InterPro" id="IPR045854">
    <property type="entry name" value="NO2/SO3_Rdtase_4Fe4S_sf"/>
</dbReference>
<dbReference type="InterPro" id="IPR006067">
    <property type="entry name" value="NO2/SO3_Rdtase_4Fe4S_dom"/>
</dbReference>
<dbReference type="Gene3D" id="3.90.480.10">
    <property type="entry name" value="Sulfite Reductase Hemoprotein,Domain 2"/>
    <property type="match status" value="1"/>
</dbReference>
<evidence type="ECO:0000256" key="6">
    <source>
        <dbReference type="ARBA" id="ARBA00023004"/>
    </source>
</evidence>
<evidence type="ECO:0000259" key="8">
    <source>
        <dbReference type="PROSITE" id="PS51379"/>
    </source>
</evidence>
<evidence type="ECO:0000256" key="4">
    <source>
        <dbReference type="ARBA" id="ARBA00022723"/>
    </source>
</evidence>
<comment type="similarity">
    <text evidence="1">Belongs to the nitrite and sulfite reductase 4Fe-4S domain family.</text>
</comment>
<dbReference type="SUPFAM" id="SSF55124">
    <property type="entry name" value="Nitrite/Sulfite reductase N-terminal domain-like"/>
    <property type="match status" value="1"/>
</dbReference>
<keyword evidence="7" id="KW-0411">Iron-sulfur</keyword>
<protein>
    <submittedName>
        <fullName evidence="9">Dissimilatory sulfite reductase (Desulfoviridin), alpha and beta subunit</fullName>
    </submittedName>
</protein>
<dbReference type="PANTHER" id="PTHR11493:SF54">
    <property type="entry name" value="ANAEROBIC SULFITE REDUCTASE SUBUNIT C"/>
    <property type="match status" value="1"/>
</dbReference>
<dbReference type="PROSITE" id="PS51379">
    <property type="entry name" value="4FE4S_FER_2"/>
    <property type="match status" value="2"/>
</dbReference>
<dbReference type="InterPro" id="IPR005117">
    <property type="entry name" value="NiRdtase/SiRdtase_haem-b_fer"/>
</dbReference>
<feature type="domain" description="4Fe-4S ferredoxin-type" evidence="8">
    <location>
        <begin position="185"/>
        <end position="214"/>
    </location>
</feature>